<reference evidence="1 2" key="1">
    <citation type="submission" date="2015-09" db="EMBL/GenBank/DDBJ databases">
        <title>Genome sequencing project for genomic taxonomy and phylogenomics of Bacillus-like bacteria.</title>
        <authorList>
            <person name="Liu B."/>
            <person name="Wang J."/>
            <person name="Zhu Y."/>
            <person name="Liu G."/>
            <person name="Chen Q."/>
            <person name="Chen Z."/>
            <person name="Lan J."/>
            <person name="Che J."/>
            <person name="Ge C."/>
            <person name="Shi H."/>
            <person name="Pan Z."/>
            <person name="Liu X."/>
        </authorList>
    </citation>
    <scope>NUCLEOTIDE SEQUENCE [LARGE SCALE GENOMIC DNA]</scope>
    <source>
        <strain evidence="1 2">FJAT-18043</strain>
    </source>
</reference>
<dbReference type="EMBL" id="LJIX01000006">
    <property type="protein sequence ID" value="KQL20889.1"/>
    <property type="molecule type" value="Genomic_DNA"/>
</dbReference>
<dbReference type="AlphaFoldDB" id="A0A0Q3QRU2"/>
<name>A0A0Q3QRU2_9BACI</name>
<gene>
    <name evidence="1" type="ORF">AN957_21330</name>
</gene>
<dbReference type="PATRIC" id="fig|1637975.4.peg.4247"/>
<accession>A0A0Q3QRU2</accession>
<evidence type="ECO:0000313" key="1">
    <source>
        <dbReference type="EMBL" id="KQL20889.1"/>
    </source>
</evidence>
<organism evidence="1 2">
    <name type="scientific">Cytobacillus solani</name>
    <dbReference type="NCBI Taxonomy" id="1637975"/>
    <lineage>
        <taxon>Bacteria</taxon>
        <taxon>Bacillati</taxon>
        <taxon>Bacillota</taxon>
        <taxon>Bacilli</taxon>
        <taxon>Bacillales</taxon>
        <taxon>Bacillaceae</taxon>
        <taxon>Cytobacillus</taxon>
    </lineage>
</organism>
<comment type="caution">
    <text evidence="1">The sequence shown here is derived from an EMBL/GenBank/DDBJ whole genome shotgun (WGS) entry which is preliminary data.</text>
</comment>
<sequence length="120" mass="14575">MKGIYIINELWQAEDLTREQSIEVQKHALQTYLNEHHISAIKLNPLQIKDYYTIPHALLYDLKQHSGVHLDYLVIFSEEAISRFLHSYPARWIRIKSYFNEVLFVQQHFNKKTYNFFNYR</sequence>
<keyword evidence="2" id="KW-1185">Reference proteome</keyword>
<protein>
    <submittedName>
        <fullName evidence="1">Uncharacterized protein</fullName>
    </submittedName>
</protein>
<dbReference type="RefSeq" id="WP_053477382.1">
    <property type="nucleotide sequence ID" value="NZ_CP041305.1"/>
</dbReference>
<evidence type="ECO:0000313" key="2">
    <source>
        <dbReference type="Proteomes" id="UP000050996"/>
    </source>
</evidence>
<dbReference type="Proteomes" id="UP000050996">
    <property type="component" value="Unassembled WGS sequence"/>
</dbReference>
<proteinExistence type="predicted"/>